<gene>
    <name evidence="1" type="ORF">ACE05E_18225</name>
</gene>
<dbReference type="InterPro" id="IPR038666">
    <property type="entry name" value="SSP1_head-tail_sf"/>
</dbReference>
<accession>A0ABV4WB36</accession>
<comment type="caution">
    <text evidence="1">The sequence shown here is derived from an EMBL/GenBank/DDBJ whole genome shotgun (WGS) entry which is preliminary data.</text>
</comment>
<dbReference type="Gene3D" id="2.40.10.270">
    <property type="entry name" value="Bacteriophage SPP1 head-tail adaptor protein"/>
    <property type="match status" value="1"/>
</dbReference>
<evidence type="ECO:0008006" key="3">
    <source>
        <dbReference type="Google" id="ProtNLM"/>
    </source>
</evidence>
<proteinExistence type="predicted"/>
<keyword evidence="2" id="KW-1185">Reference proteome</keyword>
<protein>
    <recommendedName>
        <fullName evidence="3">Head-tail adaptor protein</fullName>
    </recommendedName>
</protein>
<dbReference type="EMBL" id="JBHFLD010000033">
    <property type="protein sequence ID" value="MFB2717419.1"/>
    <property type="molecule type" value="Genomic_DNA"/>
</dbReference>
<dbReference type="Proteomes" id="UP001576762">
    <property type="component" value="Unassembled WGS sequence"/>
</dbReference>
<dbReference type="Pfam" id="PF05521">
    <property type="entry name" value="Phage_HCP"/>
    <property type="match status" value="1"/>
</dbReference>
<evidence type="ECO:0000313" key="2">
    <source>
        <dbReference type="Proteomes" id="UP001576762"/>
    </source>
</evidence>
<dbReference type="RefSeq" id="WP_374815714.1">
    <property type="nucleotide sequence ID" value="NZ_JBHFLD010000033.1"/>
</dbReference>
<dbReference type="InterPro" id="IPR008767">
    <property type="entry name" value="Phage_SPP1_head-tail_adaptor"/>
</dbReference>
<reference evidence="1 2" key="1">
    <citation type="submission" date="2024-09" db="EMBL/GenBank/DDBJ databases">
        <title>Draft genome sequences of 6 high pH adapted Marinobacter shengliensis sp. isolated from Mariana forearc serpentinite mud volcanoes.</title>
        <authorList>
            <person name="Elkassas S."/>
            <person name="Serres M."/>
            <person name="Michael N."/>
            <person name="Amina P."/>
            <person name="Teodora Z."/>
            <person name="Julie H."/>
        </authorList>
    </citation>
    <scope>NUCLEOTIDE SEQUENCE [LARGE SCALE GENOMIC DNA]</scope>
    <source>
        <strain evidence="1 2">EB4</strain>
    </source>
</reference>
<organism evidence="1 2">
    <name type="scientific">Marinobacter shengliensis</name>
    <dbReference type="NCBI Taxonomy" id="1389223"/>
    <lineage>
        <taxon>Bacteria</taxon>
        <taxon>Pseudomonadati</taxon>
        <taxon>Pseudomonadota</taxon>
        <taxon>Gammaproteobacteria</taxon>
        <taxon>Pseudomonadales</taxon>
        <taxon>Marinobacteraceae</taxon>
        <taxon>Marinobacter</taxon>
    </lineage>
</organism>
<sequence length="183" mass="20408">MQAGKLKDRVTLYGARTENPEPEWPVIGQLWAGFQEPRSVARGEQTGIRAVGSTYIQARYHPDLAHGQLIRRGDDWYIVESVEPGRSRSELAISGRRIIGHAATYRQTGEVTDVPVLAFLTRENIYVGPMSEPRHQIELFQPQLPYPWGRRGDTVTLRGTTYTVDGVVEGSDDGVTLTVMVTS</sequence>
<name>A0ABV4WB36_9GAMM</name>
<evidence type="ECO:0000313" key="1">
    <source>
        <dbReference type="EMBL" id="MFB2717419.1"/>
    </source>
</evidence>